<evidence type="ECO:0000313" key="2">
    <source>
        <dbReference type="Proteomes" id="UP000288279"/>
    </source>
</evidence>
<gene>
    <name evidence="1" type="ORF">CWI83_01250</name>
</gene>
<name>A0A432ZMS1_9GAMM</name>
<reference evidence="1 2" key="1">
    <citation type="journal article" date="2011" name="Front. Microbiol.">
        <title>Genomic signatures of strain selection and enhancement in Bacillus atrophaeus var. globigii, a historical biowarfare simulant.</title>
        <authorList>
            <person name="Gibbons H.S."/>
            <person name="Broomall S.M."/>
            <person name="McNew L.A."/>
            <person name="Daligault H."/>
            <person name="Chapman C."/>
            <person name="Bruce D."/>
            <person name="Karavis M."/>
            <person name="Krepps M."/>
            <person name="McGregor P.A."/>
            <person name="Hong C."/>
            <person name="Park K.H."/>
            <person name="Akmal A."/>
            <person name="Feldman A."/>
            <person name="Lin J.S."/>
            <person name="Chang W.E."/>
            <person name="Higgs B.W."/>
            <person name="Demirev P."/>
            <person name="Lindquist J."/>
            <person name="Liem A."/>
            <person name="Fochler E."/>
            <person name="Read T.D."/>
            <person name="Tapia R."/>
            <person name="Johnson S."/>
            <person name="Bishop-Lilly K.A."/>
            <person name="Detter C."/>
            <person name="Han C."/>
            <person name="Sozhamannan S."/>
            <person name="Rosenzweig C.N."/>
            <person name="Skowronski E.W."/>
        </authorList>
    </citation>
    <scope>NUCLEOTIDE SEQUENCE [LARGE SCALE GENOMIC DNA]</scope>
    <source>
        <strain evidence="1 2">PIT1</strain>
    </source>
</reference>
<dbReference type="OrthoDB" id="6238509at2"/>
<comment type="caution">
    <text evidence="1">The sequence shown here is derived from an EMBL/GenBank/DDBJ whole genome shotgun (WGS) entry which is preliminary data.</text>
</comment>
<evidence type="ECO:0000313" key="1">
    <source>
        <dbReference type="EMBL" id="RUO79168.1"/>
    </source>
</evidence>
<dbReference type="RefSeq" id="WP_126824613.1">
    <property type="nucleotide sequence ID" value="NZ_PIQG01000001.1"/>
</dbReference>
<organism evidence="1 2">
    <name type="scientific">Pseudidiomarina taiwanensis</name>
    <dbReference type="NCBI Taxonomy" id="337250"/>
    <lineage>
        <taxon>Bacteria</taxon>
        <taxon>Pseudomonadati</taxon>
        <taxon>Pseudomonadota</taxon>
        <taxon>Gammaproteobacteria</taxon>
        <taxon>Alteromonadales</taxon>
        <taxon>Idiomarinaceae</taxon>
        <taxon>Pseudidiomarina</taxon>
    </lineage>
</organism>
<keyword evidence="2" id="KW-1185">Reference proteome</keyword>
<dbReference type="EMBL" id="PIQG01000001">
    <property type="protein sequence ID" value="RUO79168.1"/>
    <property type="molecule type" value="Genomic_DNA"/>
</dbReference>
<dbReference type="Proteomes" id="UP000288279">
    <property type="component" value="Unassembled WGS sequence"/>
</dbReference>
<dbReference type="AlphaFoldDB" id="A0A432ZMS1"/>
<protein>
    <submittedName>
        <fullName evidence="1">Uncharacterized protein</fullName>
    </submittedName>
</protein>
<proteinExistence type="predicted"/>
<sequence>MLRRLSLWLGAAAVTLAVLFVSVLIYKLIHAEPDTPEQVDCRLLDRHELANTGADVRLFHCRRGEKNNWEGLELWLYEANQEPSQRLVSAPLDACFQARVDRRDQLTLLHTVSRGELGISRSSVVYQGDAQGPYTLSIQTERVTDCSAELHHPFER</sequence>
<accession>A0A432ZMS1</accession>